<keyword evidence="10" id="KW-0645">Protease</keyword>
<dbReference type="Gene3D" id="3.40.710.10">
    <property type="entry name" value="DD-peptidase/beta-lactamase superfamily"/>
    <property type="match status" value="1"/>
</dbReference>
<comment type="caution">
    <text evidence="10">The sequence shown here is derived from an EMBL/GenBank/DDBJ whole genome shotgun (WGS) entry which is preliminary data.</text>
</comment>
<evidence type="ECO:0000256" key="8">
    <source>
        <dbReference type="SAM" id="MobiDB-lite"/>
    </source>
</evidence>
<gene>
    <name evidence="10" type="ORF">ACH429_16560</name>
</gene>
<dbReference type="Proteomes" id="UP001611548">
    <property type="component" value="Unassembled WGS sequence"/>
</dbReference>
<feature type="compositionally biased region" description="Basic and acidic residues" evidence="8">
    <location>
        <begin position="101"/>
        <end position="117"/>
    </location>
</feature>
<keyword evidence="10" id="KW-0121">Carboxypeptidase</keyword>
<proteinExistence type="inferred from homology"/>
<evidence type="ECO:0000256" key="7">
    <source>
        <dbReference type="RuleBase" id="RU004016"/>
    </source>
</evidence>
<protein>
    <submittedName>
        <fullName evidence="10">D-alanyl-D-alanine carboxypeptidase</fullName>
    </submittedName>
</protein>
<feature type="compositionally biased region" description="Low complexity" evidence="8">
    <location>
        <begin position="45"/>
        <end position="54"/>
    </location>
</feature>
<dbReference type="Pfam" id="PF00768">
    <property type="entry name" value="Peptidase_S11"/>
    <property type="match status" value="1"/>
</dbReference>
<evidence type="ECO:0000256" key="3">
    <source>
        <dbReference type="ARBA" id="ARBA00022801"/>
    </source>
</evidence>
<evidence type="ECO:0000256" key="4">
    <source>
        <dbReference type="ARBA" id="ARBA00022960"/>
    </source>
</evidence>
<name>A0ABW7USV5_9ACTN</name>
<accession>A0ABW7USV5</accession>
<feature type="compositionally biased region" description="Basic and acidic residues" evidence="8">
    <location>
        <begin position="168"/>
        <end position="195"/>
    </location>
</feature>
<feature type="compositionally biased region" description="Low complexity" evidence="8">
    <location>
        <begin position="118"/>
        <end position="131"/>
    </location>
</feature>
<keyword evidence="6" id="KW-0961">Cell wall biogenesis/degradation</keyword>
<evidence type="ECO:0000256" key="2">
    <source>
        <dbReference type="ARBA" id="ARBA00022729"/>
    </source>
</evidence>
<keyword evidence="11" id="KW-1185">Reference proteome</keyword>
<dbReference type="InterPro" id="IPR018044">
    <property type="entry name" value="Peptidase_S11"/>
</dbReference>
<organism evidence="10 11">
    <name type="scientific">Streptomyces pathocidini</name>
    <dbReference type="NCBI Taxonomy" id="1650571"/>
    <lineage>
        <taxon>Bacteria</taxon>
        <taxon>Bacillati</taxon>
        <taxon>Actinomycetota</taxon>
        <taxon>Actinomycetes</taxon>
        <taxon>Kitasatosporales</taxon>
        <taxon>Streptomycetaceae</taxon>
        <taxon>Streptomyces</taxon>
    </lineage>
</organism>
<feature type="region of interest" description="Disordered" evidence="8">
    <location>
        <begin position="79"/>
        <end position="362"/>
    </location>
</feature>
<evidence type="ECO:0000313" key="10">
    <source>
        <dbReference type="EMBL" id="MFI1965695.1"/>
    </source>
</evidence>
<feature type="domain" description="Peptidase S11 D-alanyl-D-alanine carboxypeptidase A N-terminal" evidence="9">
    <location>
        <begin position="437"/>
        <end position="630"/>
    </location>
</feature>
<feature type="compositionally biased region" description="Basic and acidic residues" evidence="8">
    <location>
        <begin position="1"/>
        <end position="11"/>
    </location>
</feature>
<dbReference type="EMBL" id="JBIRWE010000006">
    <property type="protein sequence ID" value="MFI1965695.1"/>
    <property type="molecule type" value="Genomic_DNA"/>
</dbReference>
<evidence type="ECO:0000256" key="6">
    <source>
        <dbReference type="ARBA" id="ARBA00023316"/>
    </source>
</evidence>
<dbReference type="PRINTS" id="PR00725">
    <property type="entry name" value="DADACBPTASE1"/>
</dbReference>
<comment type="similarity">
    <text evidence="1 7">Belongs to the peptidase S11 family.</text>
</comment>
<keyword evidence="2" id="KW-0732">Signal</keyword>
<reference evidence="10 11" key="1">
    <citation type="submission" date="2024-10" db="EMBL/GenBank/DDBJ databases">
        <title>The Natural Products Discovery Center: Release of the First 8490 Sequenced Strains for Exploring Actinobacteria Biosynthetic Diversity.</title>
        <authorList>
            <person name="Kalkreuter E."/>
            <person name="Kautsar S.A."/>
            <person name="Yang D."/>
            <person name="Bader C.D."/>
            <person name="Teijaro C.N."/>
            <person name="Fluegel L."/>
            <person name="Davis C.M."/>
            <person name="Simpson J.R."/>
            <person name="Lauterbach L."/>
            <person name="Steele A.D."/>
            <person name="Gui C."/>
            <person name="Meng S."/>
            <person name="Li G."/>
            <person name="Viehrig K."/>
            <person name="Ye F."/>
            <person name="Su P."/>
            <person name="Kiefer A.F."/>
            <person name="Nichols A."/>
            <person name="Cepeda A.J."/>
            <person name="Yan W."/>
            <person name="Fan B."/>
            <person name="Jiang Y."/>
            <person name="Adhikari A."/>
            <person name="Zheng C.-J."/>
            <person name="Schuster L."/>
            <person name="Cowan T.M."/>
            <person name="Smanski M.J."/>
            <person name="Chevrette M.G."/>
            <person name="De Carvalho L.P.S."/>
            <person name="Shen B."/>
        </authorList>
    </citation>
    <scope>NUCLEOTIDE SEQUENCE [LARGE SCALE GENOMIC DNA]</scope>
    <source>
        <strain evidence="10 11">NPDC020327</strain>
    </source>
</reference>
<keyword evidence="4" id="KW-0133">Cell shape</keyword>
<keyword evidence="3" id="KW-0378">Hydrolase</keyword>
<dbReference type="InterPro" id="IPR001967">
    <property type="entry name" value="Peptidase_S11_N"/>
</dbReference>
<dbReference type="PANTHER" id="PTHR21581">
    <property type="entry name" value="D-ALANYL-D-ALANINE CARBOXYPEPTIDASE"/>
    <property type="match status" value="1"/>
</dbReference>
<dbReference type="RefSeq" id="WP_055473230.1">
    <property type="nucleotide sequence ID" value="NZ_JBIRWE010000006.1"/>
</dbReference>
<feature type="compositionally biased region" description="Basic and acidic residues" evidence="8">
    <location>
        <begin position="219"/>
        <end position="242"/>
    </location>
</feature>
<sequence>MAGESPDKSEQQKSSAEAEAVAVAGADEAAELADSAESESESEAGKGAVSGAAVPKLKIEEQGDARLRAAVAAWVASASVGDDPLGSADDTPTADTPVVADRPKPEAAAKADVKPAAEAEPSSTSEASEPAKPVEPEPEAERASKQAPALQVDKPTTALPKRGSAPRSDADDKPGPEADGGKRPELAEKAPRDSEPAAGGPAKKPMDLPTTALGTLRRVGGERPSRPADDRPSRPAESESERTSQFVPLRSADDASRRPRTALGATALSAKQEQDIERDSGKAAEQGAERTTVPKPKADPKPEAAAEPEAAVKAAAPPEPASADAQSGLPEYERTKQQPLPDPAPLDLLAQLTNTPPPPETPLRTAVRRVKIWTPLAVLLAIVFATVQALRPLPEPSLALTAEETYAFDGAKPSMPWPSEGQAVVDVEGLGSFGKRGEEKPRAIASVAKVMTAYVILRDHPLKPGTKGPLIDIDKKAADDAKLGADGESVVEVSEGDKISQREAIDAIMIASANNIARLLARWDAGSEKAFVKKMNDAAKDLGMTNTTYTDPSGLRRETVSTAVDQVKLAKKAMTDPLFRAIVRQPSYTDAKDKSHRNWNGLVPLDGVVGIKTGTTSSAGGNLVFAAEKNIGGTKQMIIGAVLGQYGVPIIDTVLAESKKLIDAAQDALISRTVVKKGDVVGEVDDGLGGTTPVVATRDVTAVGWPGLTVDLKLTDGGKAIPHEAKAGTAVGTLTVGSGPGQVKVPVALQKDLVEPDFGSKLTRIA</sequence>
<evidence type="ECO:0000313" key="11">
    <source>
        <dbReference type="Proteomes" id="UP001611548"/>
    </source>
</evidence>
<feature type="compositionally biased region" description="Low complexity" evidence="8">
    <location>
        <begin position="305"/>
        <end position="325"/>
    </location>
</feature>
<dbReference type="InterPro" id="IPR012338">
    <property type="entry name" value="Beta-lactam/transpept-like"/>
</dbReference>
<feature type="region of interest" description="Disordered" evidence="8">
    <location>
        <begin position="1"/>
        <end position="55"/>
    </location>
</feature>
<feature type="compositionally biased region" description="Basic and acidic residues" evidence="8">
    <location>
        <begin position="132"/>
        <end position="144"/>
    </location>
</feature>
<feature type="compositionally biased region" description="Basic and acidic residues" evidence="8">
    <location>
        <begin position="272"/>
        <end position="282"/>
    </location>
</feature>
<dbReference type="PANTHER" id="PTHR21581:SF33">
    <property type="entry name" value="D-ALANYL-D-ALANINE CARBOXYPEPTIDASE DACB"/>
    <property type="match status" value="1"/>
</dbReference>
<feature type="compositionally biased region" description="Acidic residues" evidence="8">
    <location>
        <begin position="28"/>
        <end position="42"/>
    </location>
</feature>
<evidence type="ECO:0000256" key="5">
    <source>
        <dbReference type="ARBA" id="ARBA00022984"/>
    </source>
</evidence>
<evidence type="ECO:0000259" key="9">
    <source>
        <dbReference type="Pfam" id="PF00768"/>
    </source>
</evidence>
<feature type="compositionally biased region" description="Low complexity" evidence="8">
    <location>
        <begin position="12"/>
        <end position="27"/>
    </location>
</feature>
<feature type="compositionally biased region" description="Low complexity" evidence="8">
    <location>
        <begin position="345"/>
        <end position="354"/>
    </location>
</feature>
<dbReference type="GO" id="GO:0004180">
    <property type="term" value="F:carboxypeptidase activity"/>
    <property type="evidence" value="ECO:0007669"/>
    <property type="project" value="UniProtKB-KW"/>
</dbReference>
<dbReference type="SUPFAM" id="SSF56601">
    <property type="entry name" value="beta-lactamase/transpeptidase-like"/>
    <property type="match status" value="1"/>
</dbReference>
<keyword evidence="5" id="KW-0573">Peptidoglycan synthesis</keyword>
<evidence type="ECO:0000256" key="1">
    <source>
        <dbReference type="ARBA" id="ARBA00007164"/>
    </source>
</evidence>